<accession>K6DA85</accession>
<dbReference type="InterPro" id="IPR001387">
    <property type="entry name" value="Cro/C1-type_HTH"/>
</dbReference>
<dbReference type="CDD" id="cd00093">
    <property type="entry name" value="HTH_XRE"/>
    <property type="match status" value="1"/>
</dbReference>
<dbReference type="SMART" id="SM00530">
    <property type="entry name" value="HTH_XRE"/>
    <property type="match status" value="1"/>
</dbReference>
<dbReference type="Proteomes" id="UP000006316">
    <property type="component" value="Unassembled WGS sequence"/>
</dbReference>
<dbReference type="EMBL" id="AJLS01000056">
    <property type="protein sequence ID" value="EKN69452.1"/>
    <property type="molecule type" value="Genomic_DNA"/>
</dbReference>
<reference evidence="3 4" key="1">
    <citation type="journal article" date="2012" name="Front. Microbiol.">
        <title>Redundancy and modularity in membrane-associated dissimilatory nitrate reduction in Bacillus.</title>
        <authorList>
            <person name="Heylen K."/>
            <person name="Keltjens J."/>
        </authorList>
    </citation>
    <scope>NUCLEOTIDE SEQUENCE [LARGE SCALE GENOMIC DNA]</scope>
    <source>
        <strain evidence="4">LMG 21833T</strain>
    </source>
</reference>
<dbReference type="OrthoDB" id="2168837at2"/>
<dbReference type="STRING" id="1117379.BABA_10341"/>
<evidence type="ECO:0000313" key="3">
    <source>
        <dbReference type="EMBL" id="EKN69452.1"/>
    </source>
</evidence>
<proteinExistence type="predicted"/>
<feature type="domain" description="HTH cro/C1-type" evidence="2">
    <location>
        <begin position="8"/>
        <end position="62"/>
    </location>
</feature>
<dbReference type="Gene3D" id="1.10.260.40">
    <property type="entry name" value="lambda repressor-like DNA-binding domains"/>
    <property type="match status" value="1"/>
</dbReference>
<dbReference type="PANTHER" id="PTHR46558:SF4">
    <property type="entry name" value="DNA-BIDING PHAGE PROTEIN"/>
    <property type="match status" value="1"/>
</dbReference>
<organism evidence="3 4">
    <name type="scientific">Neobacillus bataviensis LMG 21833</name>
    <dbReference type="NCBI Taxonomy" id="1117379"/>
    <lineage>
        <taxon>Bacteria</taxon>
        <taxon>Bacillati</taxon>
        <taxon>Bacillota</taxon>
        <taxon>Bacilli</taxon>
        <taxon>Bacillales</taxon>
        <taxon>Bacillaceae</taxon>
        <taxon>Neobacillus</taxon>
    </lineage>
</organism>
<dbReference type="Pfam" id="PF01381">
    <property type="entry name" value="HTH_3"/>
    <property type="match status" value="1"/>
</dbReference>
<gene>
    <name evidence="3" type="ORF">BABA_10341</name>
</gene>
<dbReference type="PROSITE" id="PS50943">
    <property type="entry name" value="HTH_CROC1"/>
    <property type="match status" value="1"/>
</dbReference>
<sequence length="76" mass="8454">MSSIGNTIKTAREMLHMTQEELAQKVRVGTQTIEKYESGEQMPSTQTIMKLSTVLDIPASELLQHQVHTNSAPTNL</sequence>
<evidence type="ECO:0000313" key="4">
    <source>
        <dbReference type="Proteomes" id="UP000006316"/>
    </source>
</evidence>
<protein>
    <submittedName>
        <fullName evidence="3">Putative xre family transcriptional regulator</fullName>
    </submittedName>
</protein>
<dbReference type="PATRIC" id="fig|1117379.3.peg.2156"/>
<dbReference type="AlphaFoldDB" id="K6DA85"/>
<dbReference type="PANTHER" id="PTHR46558">
    <property type="entry name" value="TRACRIPTIONAL REGULATORY PROTEIN-RELATED-RELATED"/>
    <property type="match status" value="1"/>
</dbReference>
<evidence type="ECO:0000259" key="2">
    <source>
        <dbReference type="PROSITE" id="PS50943"/>
    </source>
</evidence>
<evidence type="ECO:0000256" key="1">
    <source>
        <dbReference type="ARBA" id="ARBA00023125"/>
    </source>
</evidence>
<dbReference type="GO" id="GO:0003677">
    <property type="term" value="F:DNA binding"/>
    <property type="evidence" value="ECO:0007669"/>
    <property type="project" value="UniProtKB-KW"/>
</dbReference>
<dbReference type="eggNOG" id="COG1813">
    <property type="taxonomic scope" value="Bacteria"/>
</dbReference>
<dbReference type="InterPro" id="IPR010982">
    <property type="entry name" value="Lambda_DNA-bd_dom_sf"/>
</dbReference>
<dbReference type="SUPFAM" id="SSF47413">
    <property type="entry name" value="lambda repressor-like DNA-binding domains"/>
    <property type="match status" value="1"/>
</dbReference>
<comment type="caution">
    <text evidence="3">The sequence shown here is derived from an EMBL/GenBank/DDBJ whole genome shotgun (WGS) entry which is preliminary data.</text>
</comment>
<keyword evidence="4" id="KW-1185">Reference proteome</keyword>
<name>K6DA85_9BACI</name>
<keyword evidence="1" id="KW-0238">DNA-binding</keyword>